<dbReference type="Gene3D" id="3.60.15.10">
    <property type="entry name" value="Ribonuclease Z/Hydroxyacylglutathione hydrolase-like"/>
    <property type="match status" value="1"/>
</dbReference>
<evidence type="ECO:0000313" key="3">
    <source>
        <dbReference type="EMBL" id="ACS86833.1"/>
    </source>
</evidence>
<reference evidence="3" key="1">
    <citation type="submission" date="2009-06" db="EMBL/GenBank/DDBJ databases">
        <title>Complete sequence of Dickeya dadantii Ech703.</title>
        <authorList>
            <consortium name="US DOE Joint Genome Institute"/>
            <person name="Lucas S."/>
            <person name="Copeland A."/>
            <person name="Lapidus A."/>
            <person name="Glavina del Rio T."/>
            <person name="Dalin E."/>
            <person name="Tice H."/>
            <person name="Bruce D."/>
            <person name="Goodwin L."/>
            <person name="Pitluck S."/>
            <person name="Chertkov O."/>
            <person name="Brettin T."/>
            <person name="Detter J.C."/>
            <person name="Han C."/>
            <person name="Larimer F."/>
            <person name="Land M."/>
            <person name="Hauser L."/>
            <person name="Kyrpides N."/>
            <person name="Mikhailova N."/>
            <person name="Balakrishnan V."/>
            <person name="Glasner J."/>
            <person name="Perna N.T."/>
        </authorList>
    </citation>
    <scope>NUCLEOTIDE SEQUENCE [LARGE SCALE GENOMIC DNA]</scope>
    <source>
        <strain evidence="3">Ech703</strain>
    </source>
</reference>
<dbReference type="eggNOG" id="COG2220">
    <property type="taxonomic scope" value="Bacteria"/>
</dbReference>
<evidence type="ECO:0000259" key="1">
    <source>
        <dbReference type="Pfam" id="PF12706"/>
    </source>
</evidence>
<dbReference type="HOGENOM" id="CLU_516704_0_0_6"/>
<dbReference type="RefSeq" id="WP_015854734.1">
    <property type="nucleotide sequence ID" value="NC_012880.1"/>
</dbReference>
<dbReference type="PANTHER" id="PTHR43546">
    <property type="entry name" value="UPF0173 METAL-DEPENDENT HYDROLASE MJ1163-RELATED"/>
    <property type="match status" value="1"/>
</dbReference>
<evidence type="ECO:0000313" key="4">
    <source>
        <dbReference type="Proteomes" id="UP000002734"/>
    </source>
</evidence>
<evidence type="ECO:0000259" key="2">
    <source>
        <dbReference type="Pfam" id="PF18456"/>
    </source>
</evidence>
<dbReference type="Pfam" id="PF18456">
    <property type="entry name" value="CmlA_N"/>
    <property type="match status" value="1"/>
</dbReference>
<accession>C6CCJ0</accession>
<feature type="domain" description="Metallo-beta-lactamase" evidence="1">
    <location>
        <begin position="294"/>
        <end position="428"/>
    </location>
</feature>
<name>C6CCJ0_MUSP7</name>
<dbReference type="STRING" id="579405.Dd703_3062"/>
<gene>
    <name evidence="3" type="ordered locus">Dd703_3062</name>
</gene>
<dbReference type="InterPro" id="IPR041141">
    <property type="entry name" value="CmlA_N"/>
</dbReference>
<protein>
    <submittedName>
        <fullName evidence="3">Uncharacterized protein</fullName>
    </submittedName>
</protein>
<keyword evidence="4" id="KW-1185">Reference proteome</keyword>
<dbReference type="AlphaFoldDB" id="C6CCJ0"/>
<dbReference type="Proteomes" id="UP000002734">
    <property type="component" value="Chromosome"/>
</dbReference>
<proteinExistence type="predicted"/>
<dbReference type="SUPFAM" id="SSF56281">
    <property type="entry name" value="Metallo-hydrolase/oxidoreductase"/>
    <property type="match status" value="1"/>
</dbReference>
<dbReference type="Pfam" id="PF12706">
    <property type="entry name" value="Lactamase_B_2"/>
    <property type="match status" value="1"/>
</dbReference>
<organism evidence="3 4">
    <name type="scientific">Musicola paradisiaca (strain Ech703)</name>
    <name type="common">Dickeya paradisiaca</name>
    <name type="synonym">Dickeya dadantii</name>
    <dbReference type="NCBI Taxonomy" id="579405"/>
    <lineage>
        <taxon>Bacteria</taxon>
        <taxon>Pseudomonadati</taxon>
        <taxon>Pseudomonadota</taxon>
        <taxon>Gammaproteobacteria</taxon>
        <taxon>Enterobacterales</taxon>
        <taxon>Pectobacteriaceae</taxon>
        <taxon>Musicola</taxon>
    </lineage>
</organism>
<dbReference type="InterPro" id="IPR001279">
    <property type="entry name" value="Metallo-B-lactamas"/>
</dbReference>
<sequence length="534" mass="60652">MNDKLYLKSNVIAEPLWNQWYAWTFLIQPVTAAFLNEHHLRILESYVEAPDLHAMAAKKSALRGGAFLENTGEVAAVQALIEQTKIRLGKHRELVQAIKKLEILLQQEANGGSLDSFYDHIDPCLKGYIEIVYDLNHTPKIRFIEPLFYRSEFYDETLQSISLSESSVDGRAFVLSSPRFASDTALHIAMPFRNAAWDELFAMRWRGTTQAQLEQWLCRALGEVSPTQLALFSRFFTTRPPEAKKDREYHGDGVRVRYFGHATVLVQTRNVTVMTDPIVCYPLAGDDNRYTFDDLPEKIDYVVITHNHQDHVMFETLLQLRHKIGTIVVPRCSGGDLQDPSLRLTLNAIGFDRVVELAELQSLDIEDGNITGLPFLGEHGDLDIRSKLAYCVQLNDKRFLFAADSNNLDDHLYGKIRQVVGNIDHLFIGMECAGAPLSWVYGPLYTKPLAYKINQSRRLNGSNFERAFNIVKHFSAQGAYIYAMGAEPWLTFISSIFYEADSAPILESEQFVAACHSQGIDSRLLYGRDEMELL</sequence>
<dbReference type="InterPro" id="IPR050114">
    <property type="entry name" value="UPF0173_UPF0282_UlaG_hydrolase"/>
</dbReference>
<dbReference type="KEGG" id="dda:Dd703_3062"/>
<dbReference type="InterPro" id="IPR036866">
    <property type="entry name" value="RibonucZ/Hydroxyglut_hydro"/>
</dbReference>
<dbReference type="EMBL" id="CP001654">
    <property type="protein sequence ID" value="ACS86833.1"/>
    <property type="molecule type" value="Genomic_DNA"/>
</dbReference>
<dbReference type="PANTHER" id="PTHR43546:SF4">
    <property type="entry name" value="UPF0282 PROTEIN MJ1629"/>
    <property type="match status" value="1"/>
</dbReference>
<feature type="domain" description="Diiron non-heme beta-hydroxylase N-terminal" evidence="2">
    <location>
        <begin position="6"/>
        <end position="240"/>
    </location>
</feature>